<evidence type="ECO:0000259" key="1">
    <source>
        <dbReference type="PROSITE" id="PS50943"/>
    </source>
</evidence>
<dbReference type="InterPro" id="IPR010982">
    <property type="entry name" value="Lambda_DNA-bd_dom_sf"/>
</dbReference>
<dbReference type="CDD" id="cd00093">
    <property type="entry name" value="HTH_XRE"/>
    <property type="match status" value="1"/>
</dbReference>
<proteinExistence type="predicted"/>
<sequence length="340" mass="38932">MRFGTLLKKFRKRARFSQKELATILGLDSTYLSKMESGTRKPPERDVVLGIATGLDLNETEVDELLVSADYQPQTLFDLGFDTNDFSLKKHITVLRDIRRKTPLASYARAREEIADFLDLMRMKYAGEIDEGLAKNTLLADYLYSKVRRGGLKELYRAVNRPLGGAIVMYRGKLLLHQIGLSPVKGWWVIPMGYVNPDRGDRTAKDIAIRLTKRFLGDVELEVVKELTAEGEVLEDLDVSYMVKLGLFPAIVQIYEIKIKGKGEVKTKKGSGFFKLEEIPKIGGEIHPVMSQVAKYYFKNKKLAEELYKQGEESIEKVLNNKDYLEEMHGFERERIRKKL</sequence>
<gene>
    <name evidence="2" type="ORF">A2119_01215</name>
</gene>
<comment type="caution">
    <text evidence="2">The sequence shown here is derived from an EMBL/GenBank/DDBJ whole genome shotgun (WGS) entry which is preliminary data.</text>
</comment>
<dbReference type="SMART" id="SM00530">
    <property type="entry name" value="HTH_XRE"/>
    <property type="match status" value="1"/>
</dbReference>
<dbReference type="Gene3D" id="1.10.260.40">
    <property type="entry name" value="lambda repressor-like DNA-binding domains"/>
    <property type="match status" value="1"/>
</dbReference>
<accession>A0A1G1YYY6</accession>
<dbReference type="GO" id="GO:0003677">
    <property type="term" value="F:DNA binding"/>
    <property type="evidence" value="ECO:0007669"/>
    <property type="project" value="InterPro"/>
</dbReference>
<reference evidence="2 3" key="1">
    <citation type="journal article" date="2016" name="Nat. Commun.">
        <title>Thousands of microbial genomes shed light on interconnected biogeochemical processes in an aquifer system.</title>
        <authorList>
            <person name="Anantharaman K."/>
            <person name="Brown C.T."/>
            <person name="Hug L.A."/>
            <person name="Sharon I."/>
            <person name="Castelle C.J."/>
            <person name="Probst A.J."/>
            <person name="Thomas B.C."/>
            <person name="Singh A."/>
            <person name="Wilkins M.J."/>
            <person name="Karaoz U."/>
            <person name="Brodie E.L."/>
            <person name="Williams K.H."/>
            <person name="Hubbard S.S."/>
            <person name="Banfield J.F."/>
        </authorList>
    </citation>
    <scope>NUCLEOTIDE SEQUENCE [LARGE SCALE GENOMIC DNA]</scope>
</reference>
<evidence type="ECO:0000313" key="3">
    <source>
        <dbReference type="Proteomes" id="UP000178179"/>
    </source>
</evidence>
<dbReference type="InterPro" id="IPR001387">
    <property type="entry name" value="Cro/C1-type_HTH"/>
</dbReference>
<dbReference type="Pfam" id="PF13560">
    <property type="entry name" value="HTH_31"/>
    <property type="match status" value="1"/>
</dbReference>
<dbReference type="Proteomes" id="UP000178179">
    <property type="component" value="Unassembled WGS sequence"/>
</dbReference>
<evidence type="ECO:0000313" key="2">
    <source>
        <dbReference type="EMBL" id="OGY56986.1"/>
    </source>
</evidence>
<dbReference type="SUPFAM" id="SSF47413">
    <property type="entry name" value="lambda repressor-like DNA-binding domains"/>
    <property type="match status" value="1"/>
</dbReference>
<dbReference type="AlphaFoldDB" id="A0A1G1YYY6"/>
<organism evidence="2 3">
    <name type="scientific">Candidatus Colwellbacteria bacterium GWA2_46_10</name>
    <dbReference type="NCBI Taxonomy" id="1797684"/>
    <lineage>
        <taxon>Bacteria</taxon>
        <taxon>Candidatus Colwelliibacteriota</taxon>
    </lineage>
</organism>
<protein>
    <recommendedName>
        <fullName evidence="1">HTH cro/C1-type domain-containing protein</fullName>
    </recommendedName>
</protein>
<dbReference type="EMBL" id="MHIS01000002">
    <property type="protein sequence ID" value="OGY56986.1"/>
    <property type="molecule type" value="Genomic_DNA"/>
</dbReference>
<feature type="domain" description="HTH cro/C1-type" evidence="1">
    <location>
        <begin position="7"/>
        <end position="65"/>
    </location>
</feature>
<dbReference type="PROSITE" id="PS50943">
    <property type="entry name" value="HTH_CROC1"/>
    <property type="match status" value="1"/>
</dbReference>
<name>A0A1G1YYY6_9BACT</name>